<proteinExistence type="predicted"/>
<dbReference type="PANTHER" id="PTHR43191:SF2">
    <property type="entry name" value="RRNA METHYLTRANSFERASE 3, MITOCHONDRIAL"/>
    <property type="match status" value="1"/>
</dbReference>
<keyword evidence="6" id="KW-1185">Reference proteome</keyword>
<dbReference type="SUPFAM" id="SSF55315">
    <property type="entry name" value="L30e-like"/>
    <property type="match status" value="1"/>
</dbReference>
<dbReference type="InterPro" id="IPR029028">
    <property type="entry name" value="Alpha/beta_knot_MTases"/>
</dbReference>
<dbReference type="Proteomes" id="UP000184363">
    <property type="component" value="Unassembled WGS sequence"/>
</dbReference>
<evidence type="ECO:0000256" key="1">
    <source>
        <dbReference type="ARBA" id="ARBA00022603"/>
    </source>
</evidence>
<reference evidence="5 6" key="1">
    <citation type="submission" date="2016-11" db="EMBL/GenBank/DDBJ databases">
        <authorList>
            <person name="Jaros S."/>
            <person name="Januszkiewicz K."/>
            <person name="Wedrychowicz H."/>
        </authorList>
    </citation>
    <scope>NUCLEOTIDE SEQUENCE [LARGE SCALE GENOMIC DNA]</scope>
    <source>
        <strain evidence="5 6">DSM 43832</strain>
    </source>
</reference>
<feature type="domain" description="tRNA/rRNA methyltransferase SpoU type" evidence="3">
    <location>
        <begin position="119"/>
        <end position="264"/>
    </location>
</feature>
<dbReference type="InterPro" id="IPR029064">
    <property type="entry name" value="Ribosomal_eL30-like_sf"/>
</dbReference>
<dbReference type="OrthoDB" id="9785673at2"/>
<dbReference type="InterPro" id="IPR054578">
    <property type="entry name" value="SpoU_sub_bind-like_N"/>
</dbReference>
<dbReference type="Pfam" id="PF22655">
    <property type="entry name" value="SpoU_sub_bind_like"/>
    <property type="match status" value="1"/>
</dbReference>
<dbReference type="GO" id="GO:0006396">
    <property type="term" value="P:RNA processing"/>
    <property type="evidence" value="ECO:0007669"/>
    <property type="project" value="InterPro"/>
</dbReference>
<sequence>MPGLRPVTSRNAAFQQWQALLTNRTKRHRTRGFLVQGVRPITMALRHGWQVDAVLVRAGKRSSWAAELLRDTAAATHYELAPELIAELGEKEEQVPEALLVVRTPPDDLDRIPTPVDALVVAFDRPSSPGNLGTLVRSADALGAHGVIVTGHAADLYDPRTVRATTGSLFGLPAVRADGPDTVMAWVERVRAAGVPLQVVGTDENAPDELAATDLTGPVLLVVGNETSGMSTTWAAACDHLTRIPMAGTASSLNAAVSGSIALYEAARQRAALPAR</sequence>
<evidence type="ECO:0000313" key="6">
    <source>
        <dbReference type="Proteomes" id="UP000184363"/>
    </source>
</evidence>
<protein>
    <submittedName>
        <fullName evidence="5">RNA methyltransferase, TrmH family</fullName>
    </submittedName>
</protein>
<dbReference type="Gene3D" id="3.40.1280.10">
    <property type="match status" value="1"/>
</dbReference>
<dbReference type="InterPro" id="IPR001537">
    <property type="entry name" value="SpoU_MeTrfase"/>
</dbReference>
<keyword evidence="1 5" id="KW-0489">Methyltransferase</keyword>
<feature type="domain" description="SpoU L30e-like N-terminal" evidence="4">
    <location>
        <begin position="11"/>
        <end position="99"/>
    </location>
</feature>
<dbReference type="GO" id="GO:0003723">
    <property type="term" value="F:RNA binding"/>
    <property type="evidence" value="ECO:0007669"/>
    <property type="project" value="InterPro"/>
</dbReference>
<accession>A0A1M6RMA6</accession>
<keyword evidence="2 5" id="KW-0808">Transferase</keyword>
<name>A0A1M6RMA6_PSETH</name>
<organism evidence="5 6">
    <name type="scientific">Pseudonocardia thermophila</name>
    <dbReference type="NCBI Taxonomy" id="1848"/>
    <lineage>
        <taxon>Bacteria</taxon>
        <taxon>Bacillati</taxon>
        <taxon>Actinomycetota</taxon>
        <taxon>Actinomycetes</taxon>
        <taxon>Pseudonocardiales</taxon>
        <taxon>Pseudonocardiaceae</taxon>
        <taxon>Pseudonocardia</taxon>
    </lineage>
</organism>
<evidence type="ECO:0000256" key="2">
    <source>
        <dbReference type="ARBA" id="ARBA00022679"/>
    </source>
</evidence>
<dbReference type="PANTHER" id="PTHR43191">
    <property type="entry name" value="RRNA METHYLTRANSFERASE 3"/>
    <property type="match status" value="1"/>
</dbReference>
<dbReference type="InterPro" id="IPR051259">
    <property type="entry name" value="rRNA_Methyltransferase"/>
</dbReference>
<dbReference type="RefSeq" id="WP_073456403.1">
    <property type="nucleotide sequence ID" value="NZ_CALGVN010000013.1"/>
</dbReference>
<dbReference type="EMBL" id="FRAP01000005">
    <property type="protein sequence ID" value="SHK33559.1"/>
    <property type="molecule type" value="Genomic_DNA"/>
</dbReference>
<dbReference type="GO" id="GO:0008173">
    <property type="term" value="F:RNA methyltransferase activity"/>
    <property type="evidence" value="ECO:0007669"/>
    <property type="project" value="InterPro"/>
</dbReference>
<dbReference type="Gene3D" id="3.30.1330.30">
    <property type="match status" value="1"/>
</dbReference>
<gene>
    <name evidence="5" type="ORF">SAMN05443637_10565</name>
</gene>
<dbReference type="AlphaFoldDB" id="A0A1M6RMA6"/>
<evidence type="ECO:0000313" key="5">
    <source>
        <dbReference type="EMBL" id="SHK33559.1"/>
    </source>
</evidence>
<evidence type="ECO:0000259" key="3">
    <source>
        <dbReference type="Pfam" id="PF00588"/>
    </source>
</evidence>
<dbReference type="GO" id="GO:0032259">
    <property type="term" value="P:methylation"/>
    <property type="evidence" value="ECO:0007669"/>
    <property type="project" value="UniProtKB-KW"/>
</dbReference>
<dbReference type="InterPro" id="IPR029026">
    <property type="entry name" value="tRNA_m1G_MTases_N"/>
</dbReference>
<dbReference type="SUPFAM" id="SSF75217">
    <property type="entry name" value="alpha/beta knot"/>
    <property type="match status" value="1"/>
</dbReference>
<dbReference type="STRING" id="1848.SAMN05443637_10565"/>
<dbReference type="Pfam" id="PF00588">
    <property type="entry name" value="SpoU_methylase"/>
    <property type="match status" value="1"/>
</dbReference>
<evidence type="ECO:0000259" key="4">
    <source>
        <dbReference type="Pfam" id="PF22655"/>
    </source>
</evidence>